<evidence type="ECO:0000256" key="7">
    <source>
        <dbReference type="ARBA" id="ARBA00048248"/>
    </source>
</evidence>
<name>F0SSQ5_RUBBR</name>
<dbReference type="Pfam" id="PF00579">
    <property type="entry name" value="tRNA-synt_1b"/>
    <property type="match status" value="1"/>
</dbReference>
<dbReference type="PROSITE" id="PS50889">
    <property type="entry name" value="S4"/>
    <property type="match status" value="1"/>
</dbReference>
<dbReference type="RefSeq" id="WP_013629095.1">
    <property type="nucleotide sequence ID" value="NC_015174.1"/>
</dbReference>
<evidence type="ECO:0000256" key="6">
    <source>
        <dbReference type="ARBA" id="ARBA00023146"/>
    </source>
</evidence>
<comment type="similarity">
    <text evidence="10">Belongs to the class-I aminoacyl-tRNA synthetase family.</text>
</comment>
<dbReference type="AlphaFoldDB" id="F0SSQ5"/>
<dbReference type="EMBL" id="CP002546">
    <property type="protein sequence ID" value="ADY60371.1"/>
    <property type="molecule type" value="Genomic_DNA"/>
</dbReference>
<protein>
    <recommendedName>
        <fullName evidence="1 8">Tyrosine--tRNA ligase</fullName>
        <ecNumber evidence="1 8">6.1.1.1</ecNumber>
    </recommendedName>
</protein>
<dbReference type="PRINTS" id="PR01040">
    <property type="entry name" value="TRNASYNTHTYR"/>
</dbReference>
<dbReference type="NCBIfam" id="TIGR00234">
    <property type="entry name" value="tyrS"/>
    <property type="match status" value="1"/>
</dbReference>
<dbReference type="STRING" id="756272.Plabr_2772"/>
<dbReference type="InterPro" id="IPR002307">
    <property type="entry name" value="Tyr-tRNA-ligase"/>
</dbReference>
<reference evidence="12" key="1">
    <citation type="submission" date="2011-02" db="EMBL/GenBank/DDBJ databases">
        <title>The complete genome of Planctomyces brasiliensis DSM 5305.</title>
        <authorList>
            <person name="Lucas S."/>
            <person name="Copeland A."/>
            <person name="Lapidus A."/>
            <person name="Bruce D."/>
            <person name="Goodwin L."/>
            <person name="Pitluck S."/>
            <person name="Kyrpides N."/>
            <person name="Mavromatis K."/>
            <person name="Pagani I."/>
            <person name="Ivanova N."/>
            <person name="Ovchinnikova G."/>
            <person name="Lu M."/>
            <person name="Detter J.C."/>
            <person name="Han C."/>
            <person name="Land M."/>
            <person name="Hauser L."/>
            <person name="Markowitz V."/>
            <person name="Cheng J.-F."/>
            <person name="Hugenholtz P."/>
            <person name="Woyke T."/>
            <person name="Wu D."/>
            <person name="Tindall B."/>
            <person name="Pomrenke H.G."/>
            <person name="Brambilla E."/>
            <person name="Klenk H.-P."/>
            <person name="Eisen J.A."/>
        </authorList>
    </citation>
    <scope>NUCLEOTIDE SEQUENCE [LARGE SCALE GENOMIC DNA]</scope>
    <source>
        <strain evidence="12">ATCC 49424 / DSM 5305 / JCM 21570 / NBRC 103401 / IFAM 1448</strain>
    </source>
</reference>
<evidence type="ECO:0000256" key="8">
    <source>
        <dbReference type="NCBIfam" id="TIGR00234"/>
    </source>
</evidence>
<evidence type="ECO:0000256" key="9">
    <source>
        <dbReference type="PROSITE-ProRule" id="PRU00182"/>
    </source>
</evidence>
<dbReference type="Proteomes" id="UP000006860">
    <property type="component" value="Chromosome"/>
</dbReference>
<dbReference type="PANTHER" id="PTHR11766">
    <property type="entry name" value="TYROSYL-TRNA SYNTHETASE"/>
    <property type="match status" value="1"/>
</dbReference>
<dbReference type="GO" id="GO:0004831">
    <property type="term" value="F:tyrosine-tRNA ligase activity"/>
    <property type="evidence" value="ECO:0007669"/>
    <property type="project" value="UniProtKB-UniRule"/>
</dbReference>
<dbReference type="Gene3D" id="1.10.240.10">
    <property type="entry name" value="Tyrosyl-Transfer RNA Synthetase"/>
    <property type="match status" value="1"/>
</dbReference>
<organism evidence="11 12">
    <name type="scientific">Rubinisphaera brasiliensis (strain ATCC 49424 / DSM 5305 / JCM 21570 / IAM 15109 / NBRC 103401 / IFAM 1448)</name>
    <name type="common">Planctomyces brasiliensis</name>
    <dbReference type="NCBI Taxonomy" id="756272"/>
    <lineage>
        <taxon>Bacteria</taxon>
        <taxon>Pseudomonadati</taxon>
        <taxon>Planctomycetota</taxon>
        <taxon>Planctomycetia</taxon>
        <taxon>Planctomycetales</taxon>
        <taxon>Planctomycetaceae</taxon>
        <taxon>Rubinisphaera</taxon>
    </lineage>
</organism>
<evidence type="ECO:0000313" key="11">
    <source>
        <dbReference type="EMBL" id="ADY60371.1"/>
    </source>
</evidence>
<keyword evidence="4 10" id="KW-0067">ATP-binding</keyword>
<dbReference type="GO" id="GO:0005829">
    <property type="term" value="C:cytosol"/>
    <property type="evidence" value="ECO:0007669"/>
    <property type="project" value="TreeGrafter"/>
</dbReference>
<gene>
    <name evidence="11" type="ordered locus">Plabr_2772</name>
</gene>
<keyword evidence="3 10" id="KW-0547">Nucleotide-binding</keyword>
<dbReference type="InterPro" id="IPR002305">
    <property type="entry name" value="aa-tRNA-synth_Ic"/>
</dbReference>
<dbReference type="CDD" id="cd00805">
    <property type="entry name" value="TyrRS_core"/>
    <property type="match status" value="1"/>
</dbReference>
<dbReference type="eggNOG" id="COG0162">
    <property type="taxonomic scope" value="Bacteria"/>
</dbReference>
<keyword evidence="5 10" id="KW-0648">Protein biosynthesis</keyword>
<evidence type="ECO:0000256" key="2">
    <source>
        <dbReference type="ARBA" id="ARBA00022598"/>
    </source>
</evidence>
<dbReference type="PANTHER" id="PTHR11766:SF1">
    <property type="entry name" value="TYROSINE--TRNA LIGASE"/>
    <property type="match status" value="1"/>
</dbReference>
<dbReference type="HOGENOM" id="CLU_024003_5_0_0"/>
<evidence type="ECO:0000256" key="4">
    <source>
        <dbReference type="ARBA" id="ARBA00022840"/>
    </source>
</evidence>
<keyword evidence="2 10" id="KW-0436">Ligase</keyword>
<evidence type="ECO:0000256" key="3">
    <source>
        <dbReference type="ARBA" id="ARBA00022741"/>
    </source>
</evidence>
<evidence type="ECO:0000313" key="12">
    <source>
        <dbReference type="Proteomes" id="UP000006860"/>
    </source>
</evidence>
<dbReference type="GO" id="GO:0003723">
    <property type="term" value="F:RNA binding"/>
    <property type="evidence" value="ECO:0007669"/>
    <property type="project" value="UniProtKB-KW"/>
</dbReference>
<keyword evidence="6 10" id="KW-0030">Aminoacyl-tRNA synthetase</keyword>
<dbReference type="KEGG" id="pbs:Plabr_2772"/>
<dbReference type="SUPFAM" id="SSF55174">
    <property type="entry name" value="Alpha-L RNA-binding motif"/>
    <property type="match status" value="1"/>
</dbReference>
<proteinExistence type="inferred from homology"/>
<comment type="catalytic activity">
    <reaction evidence="7">
        <text>tRNA(Tyr) + L-tyrosine + ATP = L-tyrosyl-tRNA(Tyr) + AMP + diphosphate + H(+)</text>
        <dbReference type="Rhea" id="RHEA:10220"/>
        <dbReference type="Rhea" id="RHEA-COMP:9706"/>
        <dbReference type="Rhea" id="RHEA-COMP:9707"/>
        <dbReference type="ChEBI" id="CHEBI:15378"/>
        <dbReference type="ChEBI" id="CHEBI:30616"/>
        <dbReference type="ChEBI" id="CHEBI:33019"/>
        <dbReference type="ChEBI" id="CHEBI:58315"/>
        <dbReference type="ChEBI" id="CHEBI:78442"/>
        <dbReference type="ChEBI" id="CHEBI:78536"/>
        <dbReference type="ChEBI" id="CHEBI:456215"/>
        <dbReference type="EC" id="6.1.1.1"/>
    </reaction>
</comment>
<dbReference type="Gene3D" id="3.10.290.10">
    <property type="entry name" value="RNA-binding S4 domain"/>
    <property type="match status" value="1"/>
</dbReference>
<dbReference type="GO" id="GO:0005524">
    <property type="term" value="F:ATP binding"/>
    <property type="evidence" value="ECO:0007669"/>
    <property type="project" value="UniProtKB-KW"/>
</dbReference>
<dbReference type="InterPro" id="IPR024088">
    <property type="entry name" value="Tyr-tRNA-ligase_bac-type"/>
</dbReference>
<evidence type="ECO:0000256" key="5">
    <source>
        <dbReference type="ARBA" id="ARBA00022917"/>
    </source>
</evidence>
<evidence type="ECO:0000256" key="1">
    <source>
        <dbReference type="ARBA" id="ARBA00013160"/>
    </source>
</evidence>
<accession>F0SSQ5</accession>
<keyword evidence="9" id="KW-0694">RNA-binding</keyword>
<dbReference type="SUPFAM" id="SSF52374">
    <property type="entry name" value="Nucleotidylyl transferase"/>
    <property type="match status" value="1"/>
</dbReference>
<evidence type="ECO:0000256" key="10">
    <source>
        <dbReference type="RuleBase" id="RU363036"/>
    </source>
</evidence>
<dbReference type="EC" id="6.1.1.1" evidence="1 8"/>
<dbReference type="OrthoDB" id="9804243at2"/>
<sequence length="408" mass="45779">MSKTFPPVDEQLELIQRGVEKIVPENELRQKLEKSRETGTPLRIKYGIDPTGIDMHLGHTVPLRKMRQFQEMGHQAVIIIGNYTAMVGDPSGRDDTRARLTAEQVEANAQDYLRQVAKVIDLDAAEIHRNGDWFSKMDFARMLELCSKVTVAQLLNREDFSKRFKAEQAIFLHECLYPLMQGWDSVEIRADIELGGTEQLYTFMLARDLQRDQEMSQQIGIMSPILVGTDGVRRMGKSLGNYIGIADAPYDMAKKFMQLPDDVMRPYFELLTDLPLDQVEEILAGHPKQAKQALAKLVIGEYHSSEEGEAAIARWEQEISGGGLPADIPEVNLEPAQLEDGQMKAVDLLHALGLVASKGESRRLIQQGGAKLGEEKTPMTAIDQLIPIEDGLLVWAGKKRFCRVRLNG</sequence>
<dbReference type="InterPro" id="IPR036986">
    <property type="entry name" value="S4_RNA-bd_sf"/>
</dbReference>
<keyword evidence="12" id="KW-1185">Reference proteome</keyword>
<dbReference type="Gene3D" id="3.40.50.620">
    <property type="entry name" value="HUPs"/>
    <property type="match status" value="1"/>
</dbReference>
<dbReference type="GO" id="GO:0006437">
    <property type="term" value="P:tyrosyl-tRNA aminoacylation"/>
    <property type="evidence" value="ECO:0007669"/>
    <property type="project" value="UniProtKB-UniRule"/>
</dbReference>
<dbReference type="InterPro" id="IPR014729">
    <property type="entry name" value="Rossmann-like_a/b/a_fold"/>
</dbReference>